<accession>A0ABU6AHE7</accession>
<dbReference type="PANTHER" id="PTHR46696:SF1">
    <property type="entry name" value="CYTOCHROME P450 YJIB-RELATED"/>
    <property type="match status" value="1"/>
</dbReference>
<dbReference type="CDD" id="cd20625">
    <property type="entry name" value="CYP164-like"/>
    <property type="match status" value="1"/>
</dbReference>
<comment type="caution">
    <text evidence="3">The sequence shown here is derived from an EMBL/GenBank/DDBJ whole genome shotgun (WGS) entry which is preliminary data.</text>
</comment>
<organism evidence="3 4">
    <name type="scientific">Saccharopolyspora mangrovi</name>
    <dbReference type="NCBI Taxonomy" id="3082379"/>
    <lineage>
        <taxon>Bacteria</taxon>
        <taxon>Bacillati</taxon>
        <taxon>Actinomycetota</taxon>
        <taxon>Actinomycetes</taxon>
        <taxon>Pseudonocardiales</taxon>
        <taxon>Pseudonocardiaceae</taxon>
        <taxon>Saccharopolyspora</taxon>
    </lineage>
</organism>
<dbReference type="PROSITE" id="PS00086">
    <property type="entry name" value="CYTOCHROME_P450"/>
    <property type="match status" value="1"/>
</dbReference>
<dbReference type="Proteomes" id="UP001327093">
    <property type="component" value="Unassembled WGS sequence"/>
</dbReference>
<evidence type="ECO:0000313" key="3">
    <source>
        <dbReference type="EMBL" id="MEB3370991.1"/>
    </source>
</evidence>
<keyword evidence="4" id="KW-1185">Reference proteome</keyword>
<evidence type="ECO:0000256" key="1">
    <source>
        <dbReference type="ARBA" id="ARBA00010617"/>
    </source>
</evidence>
<dbReference type="PRINTS" id="PR00359">
    <property type="entry name" value="BP450"/>
</dbReference>
<comment type="similarity">
    <text evidence="1 2">Belongs to the cytochrome P450 family.</text>
</comment>
<evidence type="ECO:0000313" key="4">
    <source>
        <dbReference type="Proteomes" id="UP001327093"/>
    </source>
</evidence>
<dbReference type="RefSeq" id="WP_324268462.1">
    <property type="nucleotide sequence ID" value="NZ_JAWLNX010000023.1"/>
</dbReference>
<evidence type="ECO:0000256" key="2">
    <source>
        <dbReference type="RuleBase" id="RU000461"/>
    </source>
</evidence>
<keyword evidence="2" id="KW-0560">Oxidoreductase</keyword>
<proteinExistence type="inferred from homology"/>
<dbReference type="InterPro" id="IPR036396">
    <property type="entry name" value="Cyt_P450_sf"/>
</dbReference>
<dbReference type="Gene3D" id="1.10.630.10">
    <property type="entry name" value="Cytochrome P450"/>
    <property type="match status" value="1"/>
</dbReference>
<dbReference type="SUPFAM" id="SSF48264">
    <property type="entry name" value="Cytochrome P450"/>
    <property type="match status" value="1"/>
</dbReference>
<reference evidence="3 4" key="1">
    <citation type="submission" date="2023-10" db="EMBL/GenBank/DDBJ databases">
        <title>Saccharopolyspora sp. nov., isolated from mangrove soil.</title>
        <authorList>
            <person name="Lu Y."/>
            <person name="Liu W."/>
        </authorList>
    </citation>
    <scope>NUCLEOTIDE SEQUENCE [LARGE SCALE GENOMIC DNA]</scope>
    <source>
        <strain evidence="3 4">S2-29</strain>
    </source>
</reference>
<dbReference type="InterPro" id="IPR017972">
    <property type="entry name" value="Cyt_P450_CS"/>
</dbReference>
<dbReference type="InterPro" id="IPR002397">
    <property type="entry name" value="Cyt_P450_B"/>
</dbReference>
<keyword evidence="2" id="KW-0479">Metal-binding</keyword>
<sequence length="409" mass="45446">MTSQTPAPVRFNPFSAEFRHDPYPVYRRLREARPVHRTMGMWVLTGHAEVRQVLRDRTFGAGLIPELIDRQARRLAQDDITTIQHLARKSLVFTDNPDHARLRGLVNRVFTAGAVAGLRPLVTEIAEELVGRAWADGGMDAIADLAAPLPSTVMSRWLDLPDELSVQVAQWTHDIRFLLEPGLMSHADFAHVCHVVQEFADRLGSLVAERRSKPGDDLVSSLLAAETVGGDRLSDAEIVFVCMMCFVAGNETTKSLIGNGLLALLRHPQQDALLRDDPGLIPGAVAEMLRYDSPLQQTKRVATRTVEVSGQLIEQGDQVLLCLGAANRDPALCDRPEEFDITRDAQSHLAFGHGMHGCLGGLLAVLQAEVVFERLYRHAESLRLDSDNWEWQDQSFIVRGLTRLPLTVR</sequence>
<name>A0ABU6AHE7_9PSEU</name>
<dbReference type="Pfam" id="PF00067">
    <property type="entry name" value="p450"/>
    <property type="match status" value="2"/>
</dbReference>
<keyword evidence="2" id="KW-0408">Iron</keyword>
<keyword evidence="2" id="KW-0349">Heme</keyword>
<dbReference type="EMBL" id="JAWLNX010000023">
    <property type="protein sequence ID" value="MEB3370991.1"/>
    <property type="molecule type" value="Genomic_DNA"/>
</dbReference>
<keyword evidence="2" id="KW-0503">Monooxygenase</keyword>
<protein>
    <submittedName>
        <fullName evidence="3">Cytochrome P450</fullName>
    </submittedName>
</protein>
<gene>
    <name evidence="3" type="ORF">R4I43_26655</name>
</gene>
<dbReference type="InterPro" id="IPR001128">
    <property type="entry name" value="Cyt_P450"/>
</dbReference>
<dbReference type="PANTHER" id="PTHR46696">
    <property type="entry name" value="P450, PUTATIVE (EUROFUNG)-RELATED"/>
    <property type="match status" value="1"/>
</dbReference>